<dbReference type="EMBL" id="CP097899">
    <property type="protein sequence ID" value="URN96263.1"/>
    <property type="molecule type" value="Genomic_DNA"/>
</dbReference>
<dbReference type="InterPro" id="IPR036388">
    <property type="entry name" value="WH-like_DNA-bd_sf"/>
</dbReference>
<sequence>MILLCRVSDSYLKKILRQLVVAGLVTSSASKDGGYQLARSIKKSLLIWPIRRGKV</sequence>
<dbReference type="PROSITE" id="PS51197">
    <property type="entry name" value="HTH_RRF2_2"/>
    <property type="match status" value="1"/>
</dbReference>
<dbReference type="SUPFAM" id="SSF46785">
    <property type="entry name" value="Winged helix' DNA-binding domain"/>
    <property type="match status" value="1"/>
</dbReference>
<dbReference type="Pfam" id="PF02082">
    <property type="entry name" value="Rrf2"/>
    <property type="match status" value="1"/>
</dbReference>
<dbReference type="Proteomes" id="UP001056756">
    <property type="component" value="Chromosome"/>
</dbReference>
<organism evidence="1 2">
    <name type="scientific">Candidatus Pristimantibacillus lignocellulolyticus</name>
    <dbReference type="NCBI Taxonomy" id="2994561"/>
    <lineage>
        <taxon>Bacteria</taxon>
        <taxon>Bacillati</taxon>
        <taxon>Bacillota</taxon>
        <taxon>Bacilli</taxon>
        <taxon>Bacillales</taxon>
        <taxon>Paenibacillaceae</taxon>
        <taxon>Candidatus Pristimantibacillus</taxon>
    </lineage>
</organism>
<accession>A0A9J6ZJS8</accession>
<dbReference type="InterPro" id="IPR000944">
    <property type="entry name" value="Tscrpt_reg_Rrf2"/>
</dbReference>
<dbReference type="AlphaFoldDB" id="A0A9J6ZJS8"/>
<gene>
    <name evidence="1" type="ORF">NAG76_08635</name>
</gene>
<protein>
    <submittedName>
        <fullName evidence="1">Rrf2 family transcriptional regulator</fullName>
    </submittedName>
</protein>
<name>A0A9J6ZJS8_9BACL</name>
<dbReference type="InterPro" id="IPR036390">
    <property type="entry name" value="WH_DNA-bd_sf"/>
</dbReference>
<dbReference type="Gene3D" id="1.10.10.10">
    <property type="entry name" value="Winged helix-like DNA-binding domain superfamily/Winged helix DNA-binding domain"/>
    <property type="match status" value="1"/>
</dbReference>
<reference evidence="1" key="1">
    <citation type="submission" date="2022-05" db="EMBL/GenBank/DDBJ databases">
        <title>Novel bacterial taxa in a minimal lignocellulolytic consortium and its capacity to transform plastics disclosed by genome-resolved metagenomics.</title>
        <authorList>
            <person name="Rodriguez C.A.D."/>
            <person name="Diaz-Garcia L."/>
            <person name="Herrera K."/>
            <person name="Tarazona N.A."/>
            <person name="Sproer C."/>
            <person name="Overmann J."/>
            <person name="Jimenez D.J."/>
        </authorList>
    </citation>
    <scope>NUCLEOTIDE SEQUENCE</scope>
    <source>
        <strain evidence="1">MAG5</strain>
    </source>
</reference>
<evidence type="ECO:0000313" key="2">
    <source>
        <dbReference type="Proteomes" id="UP001056756"/>
    </source>
</evidence>
<proteinExistence type="predicted"/>
<dbReference type="KEGG" id="plig:NAG76_08635"/>
<evidence type="ECO:0000313" key="1">
    <source>
        <dbReference type="EMBL" id="URN96263.1"/>
    </source>
</evidence>